<evidence type="ECO:0000259" key="1">
    <source>
        <dbReference type="PROSITE" id="PS51447"/>
    </source>
</evidence>
<dbReference type="PANTHER" id="PTHR10947">
    <property type="entry name" value="PHENYLALANYL-TRNA SYNTHETASE BETA CHAIN AND LEUCINE-RICH REPEAT-CONTAINING PROTEIN 47"/>
    <property type="match status" value="1"/>
</dbReference>
<feature type="domain" description="FDX-ACB" evidence="1">
    <location>
        <begin position="192"/>
        <end position="285"/>
    </location>
</feature>
<accession>A0ABM7YV35</accession>
<dbReference type="InterPro" id="IPR045060">
    <property type="entry name" value="Phe-tRNA-ligase_IIc_bsu"/>
</dbReference>
<dbReference type="EMBL" id="AP025732">
    <property type="protein sequence ID" value="BDI14497.1"/>
    <property type="molecule type" value="Genomic_DNA"/>
</dbReference>
<evidence type="ECO:0000313" key="3">
    <source>
        <dbReference type="Proteomes" id="UP001055453"/>
    </source>
</evidence>
<dbReference type="InterPro" id="IPR036690">
    <property type="entry name" value="Fdx_antiC-bd_sf"/>
</dbReference>
<dbReference type="SUPFAM" id="SSF55681">
    <property type="entry name" value="Class II aaRS and biotin synthetases"/>
    <property type="match status" value="1"/>
</dbReference>
<dbReference type="Proteomes" id="UP001055453">
    <property type="component" value="Chromosome"/>
</dbReference>
<dbReference type="SUPFAM" id="SSF54991">
    <property type="entry name" value="Anticodon-binding domain of PheRS"/>
    <property type="match status" value="1"/>
</dbReference>
<keyword evidence="3" id="KW-1185">Reference proteome</keyword>
<name>A0ABM7YV35_NOSCO</name>
<evidence type="ECO:0000313" key="2">
    <source>
        <dbReference type="EMBL" id="BDI14497.1"/>
    </source>
</evidence>
<dbReference type="Gene3D" id="3.30.930.10">
    <property type="entry name" value="Bira Bifunctional Protein, Domain 2"/>
    <property type="match status" value="1"/>
</dbReference>
<proteinExistence type="predicted"/>
<reference evidence="2" key="1">
    <citation type="submission" date="2022-04" db="EMBL/GenBank/DDBJ databases">
        <title>Complete genome sequence of a cyanobacterium, Nostoc sp. SO-36, isolated in Antarctica.</title>
        <authorList>
            <person name="Kanesaki Y."/>
            <person name="Effendi D."/>
            <person name="Sakamoto T."/>
            <person name="Ohtani S."/>
            <person name="Awai K."/>
        </authorList>
    </citation>
    <scope>NUCLEOTIDE SEQUENCE</scope>
    <source>
        <strain evidence="2">SO-36</strain>
    </source>
</reference>
<gene>
    <name evidence="2" type="ORF">ANSO36C_02990</name>
</gene>
<dbReference type="PROSITE" id="PS51447">
    <property type="entry name" value="FDX_ACB"/>
    <property type="match status" value="1"/>
</dbReference>
<dbReference type="Pfam" id="PF17759">
    <property type="entry name" value="tRNA_synthFbeta"/>
    <property type="match status" value="1"/>
</dbReference>
<dbReference type="InterPro" id="IPR005121">
    <property type="entry name" value="Fdx_antiC-bd"/>
</dbReference>
<dbReference type="Gene3D" id="3.30.70.380">
    <property type="entry name" value="Ferrodoxin-fold anticodon-binding domain"/>
    <property type="match status" value="1"/>
</dbReference>
<sequence length="286" mass="32457">MTELIHYSLVKPGEDREIVLSNPLFAEYSALRNDLLSGLIDAFQYNLEQGNGSLNGFEIGQIFWREEDGLQETEALAGIIGGDRTIGKWSKSGREEPITWFEAKGILESVFRQLALEVEFQPDRRDDRLHPGRTASLWIRGNRLGIFGQLHPQLRREKGLPDSVYVFQLDLDVLLDSLGEDEVLVPTFQPYSTYPASDRDIAFFAPVKISVSEIQKVITKAGKDLLESVELFDEYRGENVPEGQRSLAFRLIYRASDRTLTEAEVEPVHNKVREALVEKFGVNLRS</sequence>
<dbReference type="InterPro" id="IPR045864">
    <property type="entry name" value="aa-tRNA-synth_II/BPL/LPL"/>
</dbReference>
<dbReference type="Pfam" id="PF03147">
    <property type="entry name" value="FDX-ACB"/>
    <property type="match status" value="1"/>
</dbReference>
<dbReference type="PANTHER" id="PTHR10947:SF0">
    <property type="entry name" value="PHENYLALANINE--TRNA LIGASE BETA SUBUNIT"/>
    <property type="match status" value="1"/>
</dbReference>
<dbReference type="CDD" id="cd00769">
    <property type="entry name" value="PheRS_beta_core"/>
    <property type="match status" value="1"/>
</dbReference>
<protein>
    <recommendedName>
        <fullName evidence="1">FDX-ACB domain-containing protein</fullName>
    </recommendedName>
</protein>
<dbReference type="InterPro" id="IPR041616">
    <property type="entry name" value="PheRS_beta_core"/>
</dbReference>
<organism evidence="2 3">
    <name type="scientific">Nostoc cf. commune SO-36</name>
    <dbReference type="NCBI Taxonomy" id="449208"/>
    <lineage>
        <taxon>Bacteria</taxon>
        <taxon>Bacillati</taxon>
        <taxon>Cyanobacteriota</taxon>
        <taxon>Cyanophyceae</taxon>
        <taxon>Nostocales</taxon>
        <taxon>Nostocaceae</taxon>
        <taxon>Nostoc</taxon>
    </lineage>
</organism>
<dbReference type="SMART" id="SM00896">
    <property type="entry name" value="FDX-ACB"/>
    <property type="match status" value="1"/>
</dbReference>